<evidence type="ECO:0000313" key="2">
    <source>
        <dbReference type="Proteomes" id="UP001337305"/>
    </source>
</evidence>
<sequence>MSFIFSPSVDQLCNSKKYQIKILAYWMATVCLQIIDLFVKLSKHELEVNALGFVGERQMFEDVVKKEMLFEHSQKKTNSQVG</sequence>
<accession>A0ABU7XR27</accession>
<evidence type="ECO:0000313" key="1">
    <source>
        <dbReference type="EMBL" id="MEF3833166.1"/>
    </source>
</evidence>
<keyword evidence="2" id="KW-1185">Reference proteome</keyword>
<comment type="caution">
    <text evidence="1">The sequence shown here is derived from an EMBL/GenBank/DDBJ whole genome shotgun (WGS) entry which is preliminary data.</text>
</comment>
<organism evidence="1 2">
    <name type="scientific">Flavivirga spongiicola</name>
    <dbReference type="NCBI Taxonomy" id="421621"/>
    <lineage>
        <taxon>Bacteria</taxon>
        <taxon>Pseudomonadati</taxon>
        <taxon>Bacteroidota</taxon>
        <taxon>Flavobacteriia</taxon>
        <taxon>Flavobacteriales</taxon>
        <taxon>Flavobacteriaceae</taxon>
        <taxon>Flavivirga</taxon>
    </lineage>
</organism>
<dbReference type="Proteomes" id="UP001337305">
    <property type="component" value="Unassembled WGS sequence"/>
</dbReference>
<protein>
    <submittedName>
        <fullName evidence="1">Uncharacterized protein</fullName>
    </submittedName>
</protein>
<dbReference type="RefSeq" id="WP_303305515.1">
    <property type="nucleotide sequence ID" value="NZ_JAODOP010000004.1"/>
</dbReference>
<proteinExistence type="predicted"/>
<name>A0ABU7XR27_9FLAO</name>
<reference evidence="1 2" key="1">
    <citation type="submission" date="2022-09" db="EMBL/GenBank/DDBJ databases">
        <title>Genome sequencing of Flavivirga sp. MEBiC05379.</title>
        <authorList>
            <person name="Oh H.-M."/>
            <person name="Kwon K.K."/>
            <person name="Park M.J."/>
            <person name="Yang S.-H."/>
        </authorList>
    </citation>
    <scope>NUCLEOTIDE SEQUENCE [LARGE SCALE GENOMIC DNA]</scope>
    <source>
        <strain evidence="1 2">MEBiC05379</strain>
    </source>
</reference>
<gene>
    <name evidence="1" type="ORF">N1F79_08485</name>
</gene>
<dbReference type="EMBL" id="JAODOP010000004">
    <property type="protein sequence ID" value="MEF3833166.1"/>
    <property type="molecule type" value="Genomic_DNA"/>
</dbReference>